<dbReference type="Pfam" id="PF03050">
    <property type="entry name" value="DDE_Tnp_IS66"/>
    <property type="match status" value="1"/>
</dbReference>
<dbReference type="NCBIfam" id="NF033517">
    <property type="entry name" value="transpos_IS66"/>
    <property type="match status" value="1"/>
</dbReference>
<dbReference type="EMBL" id="JAUTWS010000408">
    <property type="protein sequence ID" value="MDO9714628.1"/>
    <property type="molecule type" value="Genomic_DNA"/>
</dbReference>
<feature type="non-terminal residue" evidence="2">
    <location>
        <position position="222"/>
    </location>
</feature>
<dbReference type="InterPro" id="IPR004291">
    <property type="entry name" value="Transposase_IS66_central"/>
</dbReference>
<feature type="domain" description="Transposase IS66 central" evidence="1">
    <location>
        <begin position="2"/>
        <end position="222"/>
    </location>
</feature>
<keyword evidence="3" id="KW-1185">Reference proteome</keyword>
<dbReference type="PANTHER" id="PTHR33678:SF1">
    <property type="entry name" value="BLL1576 PROTEIN"/>
    <property type="match status" value="1"/>
</dbReference>
<evidence type="ECO:0000313" key="2">
    <source>
        <dbReference type="EMBL" id="MDO9714628.1"/>
    </source>
</evidence>
<evidence type="ECO:0000259" key="1">
    <source>
        <dbReference type="Pfam" id="PF03050"/>
    </source>
</evidence>
<dbReference type="PANTHER" id="PTHR33678">
    <property type="entry name" value="BLL1576 PROTEIN"/>
    <property type="match status" value="1"/>
</dbReference>
<organism evidence="2 3">
    <name type="scientific">Paracraurococcus lichenis</name>
    <dbReference type="NCBI Taxonomy" id="3064888"/>
    <lineage>
        <taxon>Bacteria</taxon>
        <taxon>Pseudomonadati</taxon>
        <taxon>Pseudomonadota</taxon>
        <taxon>Alphaproteobacteria</taxon>
        <taxon>Acetobacterales</taxon>
        <taxon>Roseomonadaceae</taxon>
        <taxon>Paracraurococcus</taxon>
    </lineage>
</organism>
<dbReference type="InterPro" id="IPR052344">
    <property type="entry name" value="Transposase-related"/>
</dbReference>
<proteinExistence type="predicted"/>
<dbReference type="RefSeq" id="WP_305109447.1">
    <property type="nucleotide sequence ID" value="NZ_JAUTWS010000408.1"/>
</dbReference>
<feature type="non-terminal residue" evidence="2">
    <location>
        <position position="1"/>
    </location>
</feature>
<name>A0ABT9EEJ2_9PROT</name>
<reference evidence="2 3" key="1">
    <citation type="submission" date="2023-08" db="EMBL/GenBank/DDBJ databases">
        <title>The draft genome sequence of Paracraurococcus sp. LOR1-02.</title>
        <authorList>
            <person name="Kingkaew E."/>
            <person name="Tanasupawat S."/>
        </authorList>
    </citation>
    <scope>NUCLEOTIDE SEQUENCE [LARGE SCALE GENOMIC DNA]</scope>
    <source>
        <strain evidence="2 3">LOR1-02</strain>
    </source>
</reference>
<comment type="caution">
    <text evidence="2">The sequence shown here is derived from an EMBL/GenBank/DDBJ whole genome shotgun (WGS) entry which is preliminary data.</text>
</comment>
<accession>A0ABT9EEJ2</accession>
<protein>
    <submittedName>
        <fullName evidence="2">IS66 family transposase</fullName>
    </submittedName>
</protein>
<gene>
    <name evidence="2" type="ORF">Q7A36_40530</name>
</gene>
<dbReference type="Proteomes" id="UP001243009">
    <property type="component" value="Unassembled WGS sequence"/>
</dbReference>
<evidence type="ECO:0000313" key="3">
    <source>
        <dbReference type="Proteomes" id="UP001243009"/>
    </source>
</evidence>
<sequence>ARMREILCASVRLFADETSMPVLDPGRGKTKKGFAWAIARDDRPWGGTDPPAVVFHYAPGRGAEHARDLLAGYSGLLQCDGYTAYKSLAVPKDGSEGPTLVYCWAHVRREFFDIAKDGTAPIAQEALQRIAALYAVEDTIRGKPPDLRRTIRQARSRPLVEDLFAWLEQQLGRLPGASPTAQAIRYALNHRDGLEQFLADGRADIDSNVVERAIRPLVLSRK</sequence>